<reference evidence="2" key="1">
    <citation type="thesis" date="2020" institute="ProQuest LLC" country="789 East Eisenhower Parkway, Ann Arbor, MI, USA">
        <title>Comparative Genomics and Chromosome Evolution.</title>
        <authorList>
            <person name="Mudd A.B."/>
        </authorList>
    </citation>
    <scope>NUCLEOTIDE SEQUENCE</scope>
    <source>
        <strain evidence="2">HN-11 Male</strain>
        <tissue evidence="2">Kidney and liver</tissue>
    </source>
</reference>
<comment type="caution">
    <text evidence="2">The sequence shown here is derived from an EMBL/GenBank/DDBJ whole genome shotgun (WGS) entry which is preliminary data.</text>
</comment>
<keyword evidence="3" id="KW-1185">Reference proteome</keyword>
<evidence type="ECO:0000313" key="3">
    <source>
        <dbReference type="Proteomes" id="UP000770717"/>
    </source>
</evidence>
<feature type="region of interest" description="Disordered" evidence="1">
    <location>
        <begin position="1"/>
        <end position="21"/>
    </location>
</feature>
<dbReference type="AlphaFoldDB" id="A0A8J6FQS8"/>
<gene>
    <name evidence="2" type="ORF">GDO78_000496</name>
</gene>
<organism evidence="2 3">
    <name type="scientific">Eleutherodactylus coqui</name>
    <name type="common">Puerto Rican coqui</name>
    <dbReference type="NCBI Taxonomy" id="57060"/>
    <lineage>
        <taxon>Eukaryota</taxon>
        <taxon>Metazoa</taxon>
        <taxon>Chordata</taxon>
        <taxon>Craniata</taxon>
        <taxon>Vertebrata</taxon>
        <taxon>Euteleostomi</taxon>
        <taxon>Amphibia</taxon>
        <taxon>Batrachia</taxon>
        <taxon>Anura</taxon>
        <taxon>Neobatrachia</taxon>
        <taxon>Hyloidea</taxon>
        <taxon>Eleutherodactylidae</taxon>
        <taxon>Eleutherodactylinae</taxon>
        <taxon>Eleutherodactylus</taxon>
        <taxon>Eleutherodactylus</taxon>
    </lineage>
</organism>
<dbReference type="Proteomes" id="UP000770717">
    <property type="component" value="Unassembled WGS sequence"/>
</dbReference>
<accession>A0A8J6FQS8</accession>
<name>A0A8J6FQS8_ELECQ</name>
<protein>
    <submittedName>
        <fullName evidence="2">Uncharacterized protein</fullName>
    </submittedName>
</protein>
<dbReference type="EMBL" id="WNTK01000001">
    <property type="protein sequence ID" value="KAG9492009.1"/>
    <property type="molecule type" value="Genomic_DNA"/>
</dbReference>
<sequence length="111" mass="12313">MRASHSAQHQPERTYTTFSGLNGANSALQVHDGEAGRSRCTTGTLEMTRAKTALVKYQHSFYEYGDKCSRLADAIQTQRTRSCMSCISDHTVQFATFLGKYPTLLSNIMLG</sequence>
<evidence type="ECO:0000313" key="2">
    <source>
        <dbReference type="EMBL" id="KAG9492009.1"/>
    </source>
</evidence>
<evidence type="ECO:0000256" key="1">
    <source>
        <dbReference type="SAM" id="MobiDB-lite"/>
    </source>
</evidence>
<proteinExistence type="predicted"/>